<accession>A0A8J4BTI3</accession>
<name>A0A8J4BTI3_9CHLO</name>
<gene>
    <name evidence="1" type="ORF">Vafri_20982</name>
</gene>
<dbReference type="EMBL" id="BNCO01000101">
    <property type="protein sequence ID" value="GIL67641.1"/>
    <property type="molecule type" value="Genomic_DNA"/>
</dbReference>
<evidence type="ECO:0000313" key="2">
    <source>
        <dbReference type="Proteomes" id="UP000747399"/>
    </source>
</evidence>
<dbReference type="AlphaFoldDB" id="A0A8J4BTI3"/>
<reference evidence="1" key="1">
    <citation type="journal article" date="2021" name="Proc. Natl. Acad. Sci. U.S.A.">
        <title>Three genomes in the algal genus Volvox reveal the fate of a haploid sex-determining region after a transition to homothallism.</title>
        <authorList>
            <person name="Yamamoto K."/>
            <person name="Hamaji T."/>
            <person name="Kawai-Toyooka H."/>
            <person name="Matsuzaki R."/>
            <person name="Takahashi F."/>
            <person name="Nishimura Y."/>
            <person name="Kawachi M."/>
            <person name="Noguchi H."/>
            <person name="Minakuchi Y."/>
            <person name="Umen J.G."/>
            <person name="Toyoda A."/>
            <person name="Nozaki H."/>
        </authorList>
    </citation>
    <scope>NUCLEOTIDE SEQUENCE</scope>
    <source>
        <strain evidence="1">NIES-3780</strain>
    </source>
</reference>
<dbReference type="InterPro" id="IPR010765">
    <property type="entry name" value="DUF1350"/>
</dbReference>
<evidence type="ECO:0000313" key="1">
    <source>
        <dbReference type="EMBL" id="GIL67641.1"/>
    </source>
</evidence>
<proteinExistence type="predicted"/>
<dbReference type="PANTHER" id="PTHR34127">
    <property type="entry name" value="OS04G0405600 PROTEIN"/>
    <property type="match status" value="1"/>
</dbReference>
<organism evidence="1 2">
    <name type="scientific">Volvox africanus</name>
    <dbReference type="NCBI Taxonomy" id="51714"/>
    <lineage>
        <taxon>Eukaryota</taxon>
        <taxon>Viridiplantae</taxon>
        <taxon>Chlorophyta</taxon>
        <taxon>core chlorophytes</taxon>
        <taxon>Chlorophyceae</taxon>
        <taxon>CS clade</taxon>
        <taxon>Chlamydomonadales</taxon>
        <taxon>Volvocaceae</taxon>
        <taxon>Volvox</taxon>
    </lineage>
</organism>
<dbReference type="Pfam" id="PF07082">
    <property type="entry name" value="DUF1350"/>
    <property type="match status" value="2"/>
</dbReference>
<dbReference type="Proteomes" id="UP000747399">
    <property type="component" value="Unassembled WGS sequence"/>
</dbReference>
<sequence length="373" mass="39542">MIRDFTVRRISAGKLVTTRRIPAVIAVRRRAARCLASTDVVKLDTGAWVVAPRYRSKGVVHFLGGAFAGAAPQLVYGFILDAVAAAGYTAVATPYAVTFRHDECARGVRQQFLDSVDELRRSGRGDWAPLEVPTLGLGHSNGSLMHLLIGSFFPGATESNILMSFNNKQVKDAIPVPGLMENLPGALQAARTVAPDLPNLSAVPGLSALPLPSQLPSGADLLRGVASLLPRELGLDTAGQLSGAGLLIDQIPSVFGEVGGGATDFYPSPAESRALISAGYSVRSTLLIRFSDDSIDESAEIARLLRPRLGSGVTLLNLPGNHLTPCGGDVPWPTGPVFGPADVLVQVLKEQQQNDIQRLCRQVVGWMEAISTR</sequence>
<keyword evidence="2" id="KW-1185">Reference proteome</keyword>
<dbReference type="PANTHER" id="PTHR34127:SF1">
    <property type="entry name" value="OS04G0405600 PROTEIN"/>
    <property type="match status" value="1"/>
</dbReference>
<evidence type="ECO:0008006" key="3">
    <source>
        <dbReference type="Google" id="ProtNLM"/>
    </source>
</evidence>
<comment type="caution">
    <text evidence="1">The sequence shown here is derived from an EMBL/GenBank/DDBJ whole genome shotgun (WGS) entry which is preliminary data.</text>
</comment>
<protein>
    <recommendedName>
        <fullName evidence="3">DUF1350 domain-containing protein</fullName>
    </recommendedName>
</protein>